<dbReference type="Gene3D" id="3.30.450.20">
    <property type="entry name" value="PAS domain"/>
    <property type="match status" value="2"/>
</dbReference>
<evidence type="ECO:0000256" key="14">
    <source>
        <dbReference type="PROSITE-ProRule" id="PRU00169"/>
    </source>
</evidence>
<proteinExistence type="inferred from homology"/>
<keyword evidence="7" id="KW-0808">Transferase</keyword>
<dbReference type="Gene3D" id="3.40.50.2300">
    <property type="match status" value="1"/>
</dbReference>
<dbReference type="STRING" id="203124.Tery_2729"/>
<dbReference type="InterPro" id="IPR001789">
    <property type="entry name" value="Sig_transdc_resp-reg_receiver"/>
</dbReference>
<dbReference type="eggNOG" id="COG2205">
    <property type="taxonomic scope" value="Bacteria"/>
</dbReference>
<dbReference type="PROSITE" id="PS50885">
    <property type="entry name" value="HAMP"/>
    <property type="match status" value="1"/>
</dbReference>
<feature type="domain" description="Guanylate cyclase" evidence="18">
    <location>
        <begin position="874"/>
        <end position="1000"/>
    </location>
</feature>
<feature type="transmembrane region" description="Helical" evidence="15">
    <location>
        <begin position="353"/>
        <end position="377"/>
    </location>
</feature>
<keyword evidence="5" id="KW-1003">Cell membrane</keyword>
<comment type="subcellular location">
    <subcellularLocation>
        <location evidence="2">Cell membrane</location>
        <topology evidence="2">Multi-pass membrane protein</topology>
    </subcellularLocation>
</comment>
<keyword evidence="6 14" id="KW-0597">Phosphoprotein</keyword>
<dbReference type="GO" id="GO:0004016">
    <property type="term" value="F:adenylate cyclase activity"/>
    <property type="evidence" value="ECO:0007669"/>
    <property type="project" value="UniProtKB-ARBA"/>
</dbReference>
<evidence type="ECO:0000259" key="17">
    <source>
        <dbReference type="PROSITE" id="PS50110"/>
    </source>
</evidence>
<dbReference type="InterPro" id="IPR004358">
    <property type="entry name" value="Sig_transdc_His_kin-like_C"/>
</dbReference>
<dbReference type="Pfam" id="PF02518">
    <property type="entry name" value="HATPase_c"/>
    <property type="match status" value="1"/>
</dbReference>
<dbReference type="eggNOG" id="COG0745">
    <property type="taxonomic scope" value="Bacteria"/>
</dbReference>
<dbReference type="InterPro" id="IPR001054">
    <property type="entry name" value="A/G_cyclase"/>
</dbReference>
<dbReference type="SUPFAM" id="SSF52172">
    <property type="entry name" value="CheY-like"/>
    <property type="match status" value="1"/>
</dbReference>
<gene>
    <name evidence="20" type="ordered locus">Tery_2729</name>
</gene>
<dbReference type="PRINTS" id="PR00344">
    <property type="entry name" value="BCTRLSENSOR"/>
</dbReference>
<keyword evidence="8 15" id="KW-0812">Transmembrane</keyword>
<feature type="transmembrane region" description="Helical" evidence="15">
    <location>
        <begin position="23"/>
        <end position="43"/>
    </location>
</feature>
<evidence type="ECO:0000256" key="3">
    <source>
        <dbReference type="ARBA" id="ARBA00006402"/>
    </source>
</evidence>
<protein>
    <recommendedName>
        <fullName evidence="13">Circadian input-output histidine kinase CikA</fullName>
        <ecNumber evidence="4">2.7.13.3</ecNumber>
    </recommendedName>
</protein>
<dbReference type="eggNOG" id="COG2114">
    <property type="taxonomic scope" value="Bacteria"/>
</dbReference>
<name>Q111B1_TRIEI</name>
<dbReference type="Pfam" id="PF02743">
    <property type="entry name" value="dCache_1"/>
    <property type="match status" value="1"/>
</dbReference>
<dbReference type="CDD" id="cd00082">
    <property type="entry name" value="HisKA"/>
    <property type="match status" value="1"/>
</dbReference>
<dbReference type="GO" id="GO:0005886">
    <property type="term" value="C:plasma membrane"/>
    <property type="evidence" value="ECO:0007669"/>
    <property type="project" value="UniProtKB-SubCell"/>
</dbReference>
<dbReference type="EC" id="2.7.13.3" evidence="4"/>
<dbReference type="CDD" id="cd12913">
    <property type="entry name" value="PDC1_MCP_like"/>
    <property type="match status" value="1"/>
</dbReference>
<keyword evidence="12 15" id="KW-0472">Membrane</keyword>
<evidence type="ECO:0000256" key="12">
    <source>
        <dbReference type="ARBA" id="ARBA00023136"/>
    </source>
</evidence>
<dbReference type="Gene3D" id="3.30.70.1230">
    <property type="entry name" value="Nucleotide cyclase"/>
    <property type="match status" value="1"/>
</dbReference>
<dbReference type="SUPFAM" id="SSF55073">
    <property type="entry name" value="Nucleotide cyclase"/>
    <property type="match status" value="1"/>
</dbReference>
<dbReference type="AlphaFoldDB" id="Q111B1"/>
<dbReference type="CDD" id="cd16922">
    <property type="entry name" value="HATPase_EvgS-ArcB-TorS-like"/>
    <property type="match status" value="1"/>
</dbReference>
<evidence type="ECO:0000259" key="16">
    <source>
        <dbReference type="PROSITE" id="PS50109"/>
    </source>
</evidence>
<dbReference type="InterPro" id="IPR036890">
    <property type="entry name" value="HATPase_C_sf"/>
</dbReference>
<dbReference type="GO" id="GO:0009190">
    <property type="term" value="P:cyclic nucleotide biosynthetic process"/>
    <property type="evidence" value="ECO:0007669"/>
    <property type="project" value="InterPro"/>
</dbReference>
<evidence type="ECO:0000256" key="4">
    <source>
        <dbReference type="ARBA" id="ARBA00012438"/>
    </source>
</evidence>
<evidence type="ECO:0000313" key="20">
    <source>
        <dbReference type="EMBL" id="ABG51913.1"/>
    </source>
</evidence>
<dbReference type="PROSITE" id="PS50110">
    <property type="entry name" value="RESPONSE_REGULATORY"/>
    <property type="match status" value="1"/>
</dbReference>
<dbReference type="SUPFAM" id="SSF158472">
    <property type="entry name" value="HAMP domain-like"/>
    <property type="match status" value="1"/>
</dbReference>
<evidence type="ECO:0000256" key="15">
    <source>
        <dbReference type="SAM" id="Phobius"/>
    </source>
</evidence>
<dbReference type="HOGENOM" id="CLU_000445_114_10_3"/>
<evidence type="ECO:0000256" key="7">
    <source>
        <dbReference type="ARBA" id="ARBA00022679"/>
    </source>
</evidence>
<feature type="modified residue" description="4-aspartylphosphate" evidence="14">
    <location>
        <position position="767"/>
    </location>
</feature>
<feature type="domain" description="Response regulatory" evidence="17">
    <location>
        <begin position="717"/>
        <end position="834"/>
    </location>
</feature>
<evidence type="ECO:0000256" key="6">
    <source>
        <dbReference type="ARBA" id="ARBA00022553"/>
    </source>
</evidence>
<keyword evidence="9" id="KW-0418">Kinase</keyword>
<reference evidence="20" key="1">
    <citation type="submission" date="2006-06" db="EMBL/GenBank/DDBJ databases">
        <title>Complete sequence of Trichodesmium erythraeum IMS101.</title>
        <authorList>
            <consortium name="US DOE Joint Genome Institute"/>
            <person name="Copeland A."/>
            <person name="Lucas S."/>
            <person name="Lapidus A."/>
            <person name="Barry K."/>
            <person name="Detter J.C."/>
            <person name="Glavina del Rio T."/>
            <person name="Hammon N."/>
            <person name="Israni S."/>
            <person name="Dalin E."/>
            <person name="Tice H."/>
            <person name="Pitluck S."/>
            <person name="Kiss H."/>
            <person name="Munk A.C."/>
            <person name="Brettin T."/>
            <person name="Bruce D."/>
            <person name="Han C."/>
            <person name="Tapia R."/>
            <person name="Gilna P."/>
            <person name="Schmutz J."/>
            <person name="Larimer F."/>
            <person name="Land M."/>
            <person name="Hauser L."/>
            <person name="Kyrpides N."/>
            <person name="Kim E."/>
            <person name="Richardson P."/>
        </authorList>
    </citation>
    <scope>NUCLEOTIDE SEQUENCE [LARGE SCALE GENOMIC DNA]</scope>
    <source>
        <strain evidence="20">IMS101</strain>
    </source>
</reference>
<dbReference type="SMART" id="SM00387">
    <property type="entry name" value="HATPase_c"/>
    <property type="match status" value="1"/>
</dbReference>
<evidence type="ECO:0000256" key="8">
    <source>
        <dbReference type="ARBA" id="ARBA00022692"/>
    </source>
</evidence>
<evidence type="ECO:0000256" key="9">
    <source>
        <dbReference type="ARBA" id="ARBA00022777"/>
    </source>
</evidence>
<feature type="domain" description="Histidine kinase" evidence="16">
    <location>
        <begin position="448"/>
        <end position="676"/>
    </location>
</feature>
<dbReference type="GO" id="GO:0009927">
    <property type="term" value="F:histidine phosphotransfer kinase activity"/>
    <property type="evidence" value="ECO:0007669"/>
    <property type="project" value="TreeGrafter"/>
</dbReference>
<dbReference type="RefSeq" id="WP_011612275.1">
    <property type="nucleotide sequence ID" value="NC_008312.1"/>
</dbReference>
<dbReference type="SMART" id="SM00448">
    <property type="entry name" value="REC"/>
    <property type="match status" value="1"/>
</dbReference>
<dbReference type="InterPro" id="IPR005467">
    <property type="entry name" value="His_kinase_dom"/>
</dbReference>
<dbReference type="SMART" id="SM00304">
    <property type="entry name" value="HAMP"/>
    <property type="match status" value="1"/>
</dbReference>
<evidence type="ECO:0000259" key="18">
    <source>
        <dbReference type="PROSITE" id="PS50125"/>
    </source>
</evidence>
<comment type="similarity">
    <text evidence="3">In the N-terminal section; belongs to the phytochrome family.</text>
</comment>
<dbReference type="InterPro" id="IPR029787">
    <property type="entry name" value="Nucleotide_cyclase"/>
</dbReference>
<evidence type="ECO:0000256" key="1">
    <source>
        <dbReference type="ARBA" id="ARBA00000085"/>
    </source>
</evidence>
<evidence type="ECO:0000256" key="5">
    <source>
        <dbReference type="ARBA" id="ARBA00022475"/>
    </source>
</evidence>
<dbReference type="Gene3D" id="6.10.340.10">
    <property type="match status" value="1"/>
</dbReference>
<accession>Q111B1</accession>
<dbReference type="Pfam" id="PF00672">
    <property type="entry name" value="HAMP"/>
    <property type="match status" value="1"/>
</dbReference>
<dbReference type="PANTHER" id="PTHR43047:SF72">
    <property type="entry name" value="OSMOSENSING HISTIDINE PROTEIN KINASE SLN1"/>
    <property type="match status" value="1"/>
</dbReference>
<dbReference type="PROSITE" id="PS50125">
    <property type="entry name" value="GUANYLATE_CYCLASE_2"/>
    <property type="match status" value="1"/>
</dbReference>
<organism evidence="20">
    <name type="scientific">Trichodesmium erythraeum (strain IMS101)</name>
    <dbReference type="NCBI Taxonomy" id="203124"/>
    <lineage>
        <taxon>Bacteria</taxon>
        <taxon>Bacillati</taxon>
        <taxon>Cyanobacteriota</taxon>
        <taxon>Cyanophyceae</taxon>
        <taxon>Oscillatoriophycideae</taxon>
        <taxon>Oscillatoriales</taxon>
        <taxon>Microcoleaceae</taxon>
        <taxon>Trichodesmium</taxon>
    </lineage>
</organism>
<dbReference type="Pfam" id="PF00512">
    <property type="entry name" value="HisKA"/>
    <property type="match status" value="1"/>
</dbReference>
<evidence type="ECO:0000256" key="10">
    <source>
        <dbReference type="ARBA" id="ARBA00022989"/>
    </source>
</evidence>
<dbReference type="SMART" id="SM00044">
    <property type="entry name" value="CYCc"/>
    <property type="match status" value="1"/>
</dbReference>
<dbReference type="SUPFAM" id="SSF103190">
    <property type="entry name" value="Sensory domain-like"/>
    <property type="match status" value="1"/>
</dbReference>
<dbReference type="InterPro" id="IPR003660">
    <property type="entry name" value="HAMP_dom"/>
</dbReference>
<dbReference type="InterPro" id="IPR033479">
    <property type="entry name" value="dCache_1"/>
</dbReference>
<evidence type="ECO:0000256" key="13">
    <source>
        <dbReference type="ARBA" id="ARBA00074306"/>
    </source>
</evidence>
<dbReference type="CDD" id="cd07302">
    <property type="entry name" value="CHD"/>
    <property type="match status" value="1"/>
</dbReference>
<dbReference type="eggNOG" id="COG5000">
    <property type="taxonomic scope" value="Bacteria"/>
</dbReference>
<dbReference type="InterPro" id="IPR029151">
    <property type="entry name" value="Sensor-like_sf"/>
</dbReference>
<comment type="catalytic activity">
    <reaction evidence="1">
        <text>ATP + protein L-histidine = ADP + protein N-phospho-L-histidine.</text>
        <dbReference type="EC" id="2.7.13.3"/>
    </reaction>
</comment>
<dbReference type="Gene3D" id="1.10.287.130">
    <property type="match status" value="1"/>
</dbReference>
<dbReference type="GO" id="GO:0000155">
    <property type="term" value="F:phosphorelay sensor kinase activity"/>
    <property type="evidence" value="ECO:0007669"/>
    <property type="project" value="InterPro"/>
</dbReference>
<dbReference type="Pfam" id="PF00072">
    <property type="entry name" value="Response_reg"/>
    <property type="match status" value="1"/>
</dbReference>
<keyword evidence="10 15" id="KW-1133">Transmembrane helix</keyword>
<dbReference type="FunFam" id="3.30.565.10:FF:000010">
    <property type="entry name" value="Sensor histidine kinase RcsC"/>
    <property type="match status" value="1"/>
</dbReference>
<dbReference type="InterPro" id="IPR011006">
    <property type="entry name" value="CheY-like_superfamily"/>
</dbReference>
<dbReference type="PROSITE" id="PS50109">
    <property type="entry name" value="HIS_KIN"/>
    <property type="match status" value="1"/>
</dbReference>
<dbReference type="PANTHER" id="PTHR43047">
    <property type="entry name" value="TWO-COMPONENT HISTIDINE PROTEIN KINASE"/>
    <property type="match status" value="1"/>
</dbReference>
<dbReference type="OrthoDB" id="337251at2"/>
<evidence type="ECO:0000256" key="11">
    <source>
        <dbReference type="ARBA" id="ARBA00023012"/>
    </source>
</evidence>
<keyword evidence="11" id="KW-0902">Two-component regulatory system</keyword>
<dbReference type="InterPro" id="IPR036097">
    <property type="entry name" value="HisK_dim/P_sf"/>
</dbReference>
<dbReference type="InterPro" id="IPR003594">
    <property type="entry name" value="HATPase_dom"/>
</dbReference>
<sequence>MALKYLSRLFAQISGKVPLRTTLILPFIVQVFGVVGLIGYISIENSQRAINDVVNQLLNEQVARVEQNLEAYLRVPHQVNQINATTIRNGQLDLENTSQLENYFWQQLQIFDVLGFTGLGLENKVNLGAERLTQDTLHLRISTQESNYIFETYSTNQFGERVQLLNSIKFDPRTRPWYKAAVASGQPTWSEIYPNTAGLTAYLGASKAFYNDQGKLQGVLLTNINLSQIGDFLGSLEIGKTGQIFILERSGMLVATSTGEKPFRTINKAYGAERVQAIESYNDLTQATAKYLSTEFDLNKLINDGKYLQFKINNQRQFLNIKPFQDQYGLDWLIVIVIPEIDFLDNIYKQTKITIILCLLALVLATVIGILTSRWVVQPILKLKDVATALSEGEFNQKIELNRDDEVGELAKAFNSMAFQLQNSFNLLTIKNKQLENLDKLKDEFLANTSHELRTPLNGIIGITESLIDGVAGELSSEVKNNLYLVIFSGKRLSNLINDILDFYKLKHRNIELKLKPVGVREVAEIVINLSSSMIGTKPLQIINSISYDIPFVDADENRLQQIFYNLVGNAVKFTDSGKIEVSAKVLENQLENSSNNVSLLEITVSDTGIGIPSDKLDQIFESFEQANGSTSREYGGTGLGLAITKKLVELHKGSLCVLSEVGVGSQFKFTIPISKTQVVNFPQVTLSPSIPLVTDFEPKSKDVKLQYLEAEMGDFTVLIVDDEPVNLQVIRNNLALQNYAITEANNGIEALEMIEKGLMPDLILLDVMMPHMTGYEVAKKLREKYLHIELPIIMLTAKPLVSDLVEGFVSGANDYLIKPFSKQELLARIKIHIRLSKISSAYNRFVPHNFVQLLNSESIVDVKLGDSIKQKMSILFSDIRSFTTLSESMTPEENFKFINAYLSRMEPAILDNEGFIDKYIGDAIMAIFIRKADDAVQAAINMLKNLADFNQERQKLSQEMIKIGIGINTGDLMLGIVGGERRIDGTVISDAVNLGSRLESLTKLYGVNILISENTLLNLEEAYKYNYRFLDKVKVKGKKQAVGLFEIFDGDPEEQKELKKQTKTKFEQAVFLYFQQKFATAKQIMIEILQINPEDKVAQFYIRRFDESKLIEELKDGE</sequence>
<dbReference type="Gene3D" id="3.30.565.10">
    <property type="entry name" value="Histidine kinase-like ATPase, C-terminal domain"/>
    <property type="match status" value="1"/>
</dbReference>
<dbReference type="InterPro" id="IPR003661">
    <property type="entry name" value="HisK_dim/P_dom"/>
</dbReference>
<evidence type="ECO:0000259" key="19">
    <source>
        <dbReference type="PROSITE" id="PS50885"/>
    </source>
</evidence>
<evidence type="ECO:0000256" key="2">
    <source>
        <dbReference type="ARBA" id="ARBA00004651"/>
    </source>
</evidence>
<dbReference type="CDD" id="cd06225">
    <property type="entry name" value="HAMP"/>
    <property type="match status" value="1"/>
</dbReference>
<dbReference type="EMBL" id="CP000393">
    <property type="protein sequence ID" value="ABG51913.1"/>
    <property type="molecule type" value="Genomic_DNA"/>
</dbReference>
<feature type="domain" description="HAMP" evidence="19">
    <location>
        <begin position="374"/>
        <end position="426"/>
    </location>
</feature>
<dbReference type="SUPFAM" id="SSF55874">
    <property type="entry name" value="ATPase domain of HSP90 chaperone/DNA topoisomerase II/histidine kinase"/>
    <property type="match status" value="1"/>
</dbReference>
<dbReference type="KEGG" id="ter:Tery_2729"/>
<dbReference type="Pfam" id="PF00211">
    <property type="entry name" value="Guanylate_cyc"/>
    <property type="match status" value="1"/>
</dbReference>
<dbReference type="SMART" id="SM00388">
    <property type="entry name" value="HisKA"/>
    <property type="match status" value="1"/>
</dbReference>
<dbReference type="SUPFAM" id="SSF47384">
    <property type="entry name" value="Homodimeric domain of signal transducing histidine kinase"/>
    <property type="match status" value="1"/>
</dbReference>